<feature type="region of interest" description="Disordered" evidence="1">
    <location>
        <begin position="123"/>
        <end position="152"/>
    </location>
</feature>
<reference evidence="2" key="1">
    <citation type="submission" date="2020-08" db="EMBL/GenBank/DDBJ databases">
        <authorList>
            <person name="Cejkova D."/>
            <person name="Kubasova T."/>
            <person name="Jahodarova E."/>
            <person name="Rychlik I."/>
        </authorList>
    </citation>
    <scope>NUCLEOTIDE SEQUENCE</scope>
    <source>
        <strain evidence="2">An559</strain>
    </source>
</reference>
<organism evidence="2 3">
    <name type="scientific">Merdimmobilis hominis</name>
    <dbReference type="NCBI Taxonomy" id="2897707"/>
    <lineage>
        <taxon>Bacteria</taxon>
        <taxon>Bacillati</taxon>
        <taxon>Bacillota</taxon>
        <taxon>Clostridia</taxon>
        <taxon>Eubacteriales</taxon>
        <taxon>Oscillospiraceae</taxon>
        <taxon>Merdimmobilis</taxon>
    </lineage>
</organism>
<gene>
    <name evidence="2" type="ORF">H6A12_06860</name>
</gene>
<proteinExistence type="predicted"/>
<evidence type="ECO:0000256" key="1">
    <source>
        <dbReference type="SAM" id="MobiDB-lite"/>
    </source>
</evidence>
<sequence>MIPCYLDKNGNAIKPGMKILMADGSVKLVYETTDEFGNLDLGISATNKAFLDRHPDWEQEFYSLSSLDTRSAEICLSEPEIRKELDELEAFIQGTEMTIDYGQRPPEGDFERYEAAIARRSRLTAMLDHNDKPETDHKNEQKTVPKERGDSR</sequence>
<evidence type="ECO:0000313" key="2">
    <source>
        <dbReference type="EMBL" id="MBM6920870.1"/>
    </source>
</evidence>
<feature type="compositionally biased region" description="Basic and acidic residues" evidence="1">
    <location>
        <begin position="128"/>
        <end position="152"/>
    </location>
</feature>
<dbReference type="Proteomes" id="UP000774750">
    <property type="component" value="Unassembled WGS sequence"/>
</dbReference>
<comment type="caution">
    <text evidence="2">The sequence shown here is derived from an EMBL/GenBank/DDBJ whole genome shotgun (WGS) entry which is preliminary data.</text>
</comment>
<reference evidence="2" key="2">
    <citation type="journal article" date="2021" name="Sci. Rep.">
        <title>The distribution of antibiotic resistance genes in chicken gut microbiota commensals.</title>
        <authorList>
            <person name="Juricova H."/>
            <person name="Matiasovicova J."/>
            <person name="Kubasova T."/>
            <person name="Cejkova D."/>
            <person name="Rychlik I."/>
        </authorList>
    </citation>
    <scope>NUCLEOTIDE SEQUENCE</scope>
    <source>
        <strain evidence="2">An559</strain>
    </source>
</reference>
<accession>A0A938X6M3</accession>
<dbReference type="AlphaFoldDB" id="A0A938X6M3"/>
<evidence type="ECO:0000313" key="3">
    <source>
        <dbReference type="Proteomes" id="UP000774750"/>
    </source>
</evidence>
<dbReference type="EMBL" id="JACJKY010000008">
    <property type="protein sequence ID" value="MBM6920870.1"/>
    <property type="molecule type" value="Genomic_DNA"/>
</dbReference>
<name>A0A938X6M3_9FIRM</name>
<protein>
    <submittedName>
        <fullName evidence="2">Uncharacterized protein</fullName>
    </submittedName>
</protein>
<keyword evidence="3" id="KW-1185">Reference proteome</keyword>
<dbReference type="RefSeq" id="WP_204446237.1">
    <property type="nucleotide sequence ID" value="NZ_JACJKY010000008.1"/>
</dbReference>